<name>A0ACC5WS02_PANGG</name>
<accession>A0ACC5WS02</accession>
<evidence type="ECO:0000313" key="1">
    <source>
        <dbReference type="EMBL" id="MCI4381838.1"/>
    </source>
</evidence>
<sequence length="69" mass="7945">MPISLQRMSLDWGRKLGYPEETPEAWGKHADSTHTQGKGRNQTPNPLESRRISVLVSLRTEVRLQNIEF</sequence>
<protein>
    <submittedName>
        <fullName evidence="1">Uncharacterized protein</fullName>
    </submittedName>
</protein>
<organism evidence="1 2">
    <name type="scientific">Pangasianodon gigas</name>
    <name type="common">Mekong giant catfish</name>
    <name type="synonym">Pangasius gigas</name>
    <dbReference type="NCBI Taxonomy" id="30993"/>
    <lineage>
        <taxon>Eukaryota</taxon>
        <taxon>Metazoa</taxon>
        <taxon>Chordata</taxon>
        <taxon>Craniata</taxon>
        <taxon>Vertebrata</taxon>
        <taxon>Euteleostomi</taxon>
        <taxon>Actinopterygii</taxon>
        <taxon>Neopterygii</taxon>
        <taxon>Teleostei</taxon>
        <taxon>Ostariophysi</taxon>
        <taxon>Siluriformes</taxon>
        <taxon>Pangasiidae</taxon>
        <taxon>Pangasianodon</taxon>
    </lineage>
</organism>
<gene>
    <name evidence="1" type="ORF">PGIGA_G00256620</name>
</gene>
<reference evidence="1 2" key="1">
    <citation type="journal article" date="2022" name="bioRxiv">
        <title>An ancient truncated duplication of the anti-Mullerian hormone receptor type 2 gene is a potential conserved master sex determinant in the Pangasiidae catfish family.</title>
        <authorList>
            <person name="Wen M."/>
            <person name="Pan Q."/>
            <person name="Jouanno E."/>
            <person name="Montfort J."/>
            <person name="Zahm M."/>
            <person name="Cabau C."/>
            <person name="Klopp C."/>
            <person name="Iampietro C."/>
            <person name="Roques C."/>
            <person name="Bouchez O."/>
            <person name="Castinel A."/>
            <person name="Donnadieu C."/>
            <person name="Parrinello H."/>
            <person name="Poncet C."/>
            <person name="Belmonte E."/>
            <person name="Gautier V."/>
            <person name="Avarre J.-C."/>
            <person name="Dugue R."/>
            <person name="Gustiano R."/>
            <person name="Ha T.T.T."/>
            <person name="Campet M."/>
            <person name="Sriphairoj K."/>
            <person name="Ribolli J."/>
            <person name="de Almeida F.L."/>
            <person name="Desvignes T."/>
            <person name="Postlethwait J.H."/>
            <person name="Bucao C.F."/>
            <person name="Robinson-Rechavi M."/>
            <person name="Bobe J."/>
            <person name="Herpin A."/>
            <person name="Guiguen Y."/>
        </authorList>
    </citation>
    <scope>NUCLEOTIDE SEQUENCE [LARGE SCALE GENOMIC DNA]</scope>
    <source>
        <strain evidence="1">YG-Dec2019</strain>
    </source>
</reference>
<keyword evidence="2" id="KW-1185">Reference proteome</keyword>
<evidence type="ECO:0000313" key="2">
    <source>
        <dbReference type="Proteomes" id="UP000829447"/>
    </source>
</evidence>
<comment type="caution">
    <text evidence="1">The sequence shown here is derived from an EMBL/GenBank/DDBJ whole genome shotgun (WGS) entry which is preliminary data.</text>
</comment>
<proteinExistence type="predicted"/>
<dbReference type="EMBL" id="CM040462">
    <property type="protein sequence ID" value="MCI4381838.1"/>
    <property type="molecule type" value="Genomic_DNA"/>
</dbReference>
<dbReference type="Proteomes" id="UP000829447">
    <property type="component" value="Linkage Group LG9"/>
</dbReference>